<evidence type="ECO:0000313" key="3">
    <source>
        <dbReference type="EMBL" id="SYZ32757.1"/>
    </source>
</evidence>
<dbReference type="Pfam" id="PF01497">
    <property type="entry name" value="Peripla_BP_2"/>
    <property type="match status" value="1"/>
</dbReference>
<name>A0A383S4A6_9ACTN</name>
<dbReference type="PROSITE" id="PS50983">
    <property type="entry name" value="FE_B12_PBP"/>
    <property type="match status" value="1"/>
</dbReference>
<dbReference type="AlphaFoldDB" id="A0A383S4A6"/>
<evidence type="ECO:0000313" key="4">
    <source>
        <dbReference type="Proteomes" id="UP000263928"/>
    </source>
</evidence>
<keyword evidence="4" id="KW-1185">Reference proteome</keyword>
<dbReference type="RefSeq" id="WP_119161122.1">
    <property type="nucleotide sequence ID" value="NZ_LR134442.1"/>
</dbReference>
<comment type="similarity">
    <text evidence="1">Belongs to the bacterial solute-binding protein 8 family.</text>
</comment>
<evidence type="ECO:0000256" key="2">
    <source>
        <dbReference type="SAM" id="SignalP"/>
    </source>
</evidence>
<dbReference type="EMBL" id="UNQJ01000002">
    <property type="protein sequence ID" value="SYZ32757.1"/>
    <property type="molecule type" value="Genomic_DNA"/>
</dbReference>
<feature type="signal peptide" evidence="2">
    <location>
        <begin position="1"/>
        <end position="26"/>
    </location>
</feature>
<dbReference type="InterPro" id="IPR002491">
    <property type="entry name" value="ABC_transptr_periplasmic_BD"/>
</dbReference>
<feature type="chain" id="PRO_5038624312" evidence="2">
    <location>
        <begin position="27"/>
        <end position="373"/>
    </location>
</feature>
<dbReference type="PROSITE" id="PS51257">
    <property type="entry name" value="PROKAR_LIPOPROTEIN"/>
    <property type="match status" value="1"/>
</dbReference>
<dbReference type="SUPFAM" id="SSF53807">
    <property type="entry name" value="Helical backbone' metal receptor"/>
    <property type="match status" value="1"/>
</dbReference>
<dbReference type="GO" id="GO:0071281">
    <property type="term" value="P:cellular response to iron ion"/>
    <property type="evidence" value="ECO:0007669"/>
    <property type="project" value="TreeGrafter"/>
</dbReference>
<dbReference type="Proteomes" id="UP000263928">
    <property type="component" value="Unassembled WGS sequence"/>
</dbReference>
<organism evidence="3 4">
    <name type="scientific">Propionibacterium australiense</name>
    <dbReference type="NCBI Taxonomy" id="119981"/>
    <lineage>
        <taxon>Bacteria</taxon>
        <taxon>Bacillati</taxon>
        <taxon>Actinomycetota</taxon>
        <taxon>Actinomycetes</taxon>
        <taxon>Propionibacteriales</taxon>
        <taxon>Propionibacteriaceae</taxon>
        <taxon>Propionibacterium</taxon>
    </lineage>
</organism>
<gene>
    <name evidence="3" type="ORF">PROPAUS_0647</name>
</gene>
<proteinExistence type="inferred from homology"/>
<sequence length="373" mass="40432">MRSSIRPGRLCATAAAVILCTSLVTACSSSTPQDASSGKAGVDVTDLTGARVHLDQTAQRVVTIPLPAASMLVAVDGTADHLVGMNSASMTAIENGFLGEAYPQLLDVPSDVAGTDFAPNMESIMRTDPDLVIQWGDEGSGVVDPLTQSGIPVAQITYGTQERIEAITALYGELLGKQDRARRIVDTMHERRAELERREPATTADGTQPSVLYLRGDKDAFNANGTNSYNHFTTELAGARDAAEKVNGSSVAVSPEQILAWDPDVILLGNFGQMTPEDLYNDLRFAELKAVQNRQVYKVPLGGYRWDPPSQESSLMWTWLAAVVRGESAPGLREMIADDYEFLYNKRPDDTQLDQILQTEANKDSANYADFGR</sequence>
<accession>A0A383S4A6</accession>
<dbReference type="InterPro" id="IPR050902">
    <property type="entry name" value="ABC_Transporter_SBP"/>
</dbReference>
<dbReference type="Gene3D" id="3.40.50.1980">
    <property type="entry name" value="Nitrogenase molybdenum iron protein domain"/>
    <property type="match status" value="2"/>
</dbReference>
<dbReference type="PANTHER" id="PTHR30535">
    <property type="entry name" value="VITAMIN B12-BINDING PROTEIN"/>
    <property type="match status" value="1"/>
</dbReference>
<keyword evidence="2" id="KW-0732">Signal</keyword>
<dbReference type="PANTHER" id="PTHR30535:SF34">
    <property type="entry name" value="MOLYBDATE-BINDING PROTEIN MOLA"/>
    <property type="match status" value="1"/>
</dbReference>
<reference evidence="4" key="1">
    <citation type="submission" date="2018-08" db="EMBL/GenBank/DDBJ databases">
        <authorList>
            <person name="Hornung B."/>
        </authorList>
    </citation>
    <scope>NUCLEOTIDE SEQUENCE [LARGE SCALE GENOMIC DNA]</scope>
</reference>
<evidence type="ECO:0000256" key="1">
    <source>
        <dbReference type="ARBA" id="ARBA00008814"/>
    </source>
</evidence>
<dbReference type="Gene3D" id="1.20.58.2180">
    <property type="match status" value="1"/>
</dbReference>
<protein>
    <submittedName>
        <fullName evidence="3">ABC transporter periplasmic binding domain</fullName>
    </submittedName>
</protein>